<dbReference type="Pfam" id="PF05090">
    <property type="entry name" value="HTTM"/>
    <property type="match status" value="1"/>
</dbReference>
<evidence type="ECO:0000256" key="6">
    <source>
        <dbReference type="SAM" id="Phobius"/>
    </source>
</evidence>
<dbReference type="PANTHER" id="PTHR39535:SF2">
    <property type="entry name" value="HTTM DOMAIN-CONTAINING PROTEIN"/>
    <property type="match status" value="1"/>
</dbReference>
<accession>M0AB66</accession>
<dbReference type="EMBL" id="AOIL01000013">
    <property type="protein sequence ID" value="ELY95641.1"/>
    <property type="molecule type" value="Genomic_DNA"/>
</dbReference>
<evidence type="ECO:0000256" key="4">
    <source>
        <dbReference type="ARBA" id="ARBA00023136"/>
    </source>
</evidence>
<keyword evidence="4 6" id="KW-0472">Membrane</keyword>
<evidence type="ECO:0000259" key="7">
    <source>
        <dbReference type="SMART" id="SM00752"/>
    </source>
</evidence>
<feature type="transmembrane region" description="Helical" evidence="6">
    <location>
        <begin position="205"/>
        <end position="229"/>
    </location>
</feature>
<sequence>MRALAVFRMALGVLLLADLLALRLPGLRTFYSDAGVFPRSALAETYPAFETWSLHALSGDPWFQGLLFAVAGAFAALLLVGYRTRLSVAGSLVLFASLLARNPLLVNGGDTILLTFLVLGLVLPLGTRWSLDARQRSRRPEGSGSIDTYAVSLATATILVHFGCIYGTNAVRKFQSDPWTSGVAVRQIFHLEQYLTPLGSALAEFAVLLIAINWGWTALLSGSVLLLVFTGRARIALVAGFVTAHLGMAATMRLGVFPFVMIAGLLLFLPPSCWDRLERVLAATELGQRAGSGLPIGDGGGPDGDPSESRRRSSPSEGVTVSRCVRAGGTVLVACFLVSSVLWQIAALGVGTPLADSLAQDGEDGGEIGSWSFFAPNPPDAYSWYTVEATLESGETIGVFPRGRDGGRLDRPPDGTTAYPSTLWMRYGTDVRYADDTYYEPAAEFSCAHVDRAVDRVTISHVEQSVGPSGPTGEPDRQERIEYAC</sequence>
<evidence type="ECO:0000256" key="1">
    <source>
        <dbReference type="ARBA" id="ARBA00004127"/>
    </source>
</evidence>
<dbReference type="GO" id="GO:0012505">
    <property type="term" value="C:endomembrane system"/>
    <property type="evidence" value="ECO:0007669"/>
    <property type="project" value="UniProtKB-SubCell"/>
</dbReference>
<feature type="region of interest" description="Disordered" evidence="5">
    <location>
        <begin position="462"/>
        <end position="485"/>
    </location>
</feature>
<feature type="transmembrane region" description="Helical" evidence="6">
    <location>
        <begin position="88"/>
        <end position="106"/>
    </location>
</feature>
<feature type="transmembrane region" description="Helical" evidence="6">
    <location>
        <begin position="112"/>
        <end position="129"/>
    </location>
</feature>
<dbReference type="AlphaFoldDB" id="M0AB66"/>
<dbReference type="InterPro" id="IPR053934">
    <property type="entry name" value="HTTM_dom"/>
</dbReference>
<dbReference type="STRING" id="1230458.C484_05130"/>
<feature type="compositionally biased region" description="Basic and acidic residues" evidence="5">
    <location>
        <begin position="474"/>
        <end position="485"/>
    </location>
</feature>
<feature type="region of interest" description="Disordered" evidence="5">
    <location>
        <begin position="291"/>
        <end position="319"/>
    </location>
</feature>
<dbReference type="SMART" id="SM00752">
    <property type="entry name" value="HTTM"/>
    <property type="match status" value="1"/>
</dbReference>
<evidence type="ECO:0000256" key="2">
    <source>
        <dbReference type="ARBA" id="ARBA00022692"/>
    </source>
</evidence>
<evidence type="ECO:0000313" key="8">
    <source>
        <dbReference type="EMBL" id="ELY95641.1"/>
    </source>
</evidence>
<dbReference type="InterPro" id="IPR011020">
    <property type="entry name" value="HTTM-like"/>
</dbReference>
<feature type="transmembrane region" description="Helical" evidence="6">
    <location>
        <begin position="149"/>
        <end position="168"/>
    </location>
</feature>
<keyword evidence="9" id="KW-1185">Reference proteome</keyword>
<gene>
    <name evidence="8" type="ORF">C484_05130</name>
</gene>
<protein>
    <submittedName>
        <fullName evidence="8">HTTM domain-containing protein</fullName>
    </submittedName>
</protein>
<dbReference type="PANTHER" id="PTHR39535">
    <property type="entry name" value="SPORULATION-DELAYING PROTEIN SDPB"/>
    <property type="match status" value="1"/>
</dbReference>
<evidence type="ECO:0000256" key="3">
    <source>
        <dbReference type="ARBA" id="ARBA00022989"/>
    </source>
</evidence>
<comment type="caution">
    <text evidence="8">The sequence shown here is derived from an EMBL/GenBank/DDBJ whole genome shotgun (WGS) entry which is preliminary data.</text>
</comment>
<reference evidence="8 9" key="1">
    <citation type="journal article" date="2014" name="PLoS Genet.">
        <title>Phylogenetically driven sequencing of extremely halophilic archaea reveals strategies for static and dynamic osmo-response.</title>
        <authorList>
            <person name="Becker E.A."/>
            <person name="Seitzer P.M."/>
            <person name="Tritt A."/>
            <person name="Larsen D."/>
            <person name="Krusor M."/>
            <person name="Yao A.I."/>
            <person name="Wu D."/>
            <person name="Madern D."/>
            <person name="Eisen J.A."/>
            <person name="Darling A.E."/>
            <person name="Facciotti M.T."/>
        </authorList>
    </citation>
    <scope>NUCLEOTIDE SEQUENCE [LARGE SCALE GENOMIC DNA]</scope>
    <source>
        <strain evidence="8 9">DSM 12281</strain>
    </source>
</reference>
<evidence type="ECO:0000313" key="9">
    <source>
        <dbReference type="Proteomes" id="UP000011648"/>
    </source>
</evidence>
<keyword evidence="3 6" id="KW-1133">Transmembrane helix</keyword>
<feature type="domain" description="HTTM-like" evidence="7">
    <location>
        <begin position="1"/>
        <end position="273"/>
    </location>
</feature>
<comment type="subcellular location">
    <subcellularLocation>
        <location evidence="1">Endomembrane system</location>
        <topology evidence="1">Multi-pass membrane protein</topology>
    </subcellularLocation>
</comment>
<name>M0AB66_9EURY</name>
<dbReference type="Proteomes" id="UP000011648">
    <property type="component" value="Unassembled WGS sequence"/>
</dbReference>
<feature type="transmembrane region" description="Helical" evidence="6">
    <location>
        <begin position="236"/>
        <end position="269"/>
    </location>
</feature>
<dbReference type="InterPro" id="IPR052964">
    <property type="entry name" value="Sporulation_signal_mat"/>
</dbReference>
<feature type="compositionally biased region" description="Gly residues" evidence="5">
    <location>
        <begin position="294"/>
        <end position="303"/>
    </location>
</feature>
<evidence type="ECO:0000256" key="5">
    <source>
        <dbReference type="SAM" id="MobiDB-lite"/>
    </source>
</evidence>
<keyword evidence="2 6" id="KW-0812">Transmembrane</keyword>
<organism evidence="8 9">
    <name type="scientific">Natrialba taiwanensis DSM 12281</name>
    <dbReference type="NCBI Taxonomy" id="1230458"/>
    <lineage>
        <taxon>Archaea</taxon>
        <taxon>Methanobacteriati</taxon>
        <taxon>Methanobacteriota</taxon>
        <taxon>Stenosarchaea group</taxon>
        <taxon>Halobacteria</taxon>
        <taxon>Halobacteriales</taxon>
        <taxon>Natrialbaceae</taxon>
        <taxon>Natrialba</taxon>
    </lineage>
</organism>
<dbReference type="PATRIC" id="fig|1230458.4.peg.1041"/>
<proteinExistence type="predicted"/>
<feature type="transmembrane region" description="Helical" evidence="6">
    <location>
        <begin position="62"/>
        <end position="81"/>
    </location>
</feature>